<evidence type="ECO:0000256" key="1">
    <source>
        <dbReference type="ARBA" id="ARBA00023015"/>
    </source>
</evidence>
<dbReference type="SUPFAM" id="SSF46894">
    <property type="entry name" value="C-terminal effector domain of the bipartite response regulators"/>
    <property type="match status" value="1"/>
</dbReference>
<dbReference type="PRINTS" id="PR00038">
    <property type="entry name" value="HTHLUXR"/>
</dbReference>
<protein>
    <recommendedName>
        <fullName evidence="4">HTH luxR-type domain-containing protein</fullName>
    </recommendedName>
</protein>
<keyword evidence="3" id="KW-0804">Transcription</keyword>
<dbReference type="PANTHER" id="PTHR44688:SF16">
    <property type="entry name" value="DNA-BINDING TRANSCRIPTIONAL ACTIVATOR DEVR_DOSR"/>
    <property type="match status" value="1"/>
</dbReference>
<dbReference type="EMBL" id="BJVJ01000031">
    <property type="protein sequence ID" value="GEL24315.1"/>
    <property type="molecule type" value="Genomic_DNA"/>
</dbReference>
<dbReference type="PROSITE" id="PS00622">
    <property type="entry name" value="HTH_LUXR_1"/>
    <property type="match status" value="1"/>
</dbReference>
<dbReference type="InterPro" id="IPR016032">
    <property type="entry name" value="Sig_transdc_resp-reg_C-effctor"/>
</dbReference>
<dbReference type="GO" id="GO:0003677">
    <property type="term" value="F:DNA binding"/>
    <property type="evidence" value="ECO:0007669"/>
    <property type="project" value="UniProtKB-KW"/>
</dbReference>
<dbReference type="GO" id="GO:0006355">
    <property type="term" value="P:regulation of DNA-templated transcription"/>
    <property type="evidence" value="ECO:0007669"/>
    <property type="project" value="InterPro"/>
</dbReference>
<proteinExistence type="predicted"/>
<keyword evidence="1" id="KW-0805">Transcription regulation</keyword>
<dbReference type="AlphaFoldDB" id="A0A511DHP0"/>
<dbReference type="OrthoDB" id="3178272at2"/>
<dbReference type="InterPro" id="IPR000792">
    <property type="entry name" value="Tscrpt_reg_LuxR_C"/>
</dbReference>
<dbReference type="CDD" id="cd06170">
    <property type="entry name" value="LuxR_C_like"/>
    <property type="match status" value="1"/>
</dbReference>
<dbReference type="SMART" id="SM00421">
    <property type="entry name" value="HTH_LUXR"/>
    <property type="match status" value="1"/>
</dbReference>
<organism evidence="5 6">
    <name type="scientific">Pseudonocardia sulfidoxydans NBRC 16205</name>
    <dbReference type="NCBI Taxonomy" id="1223511"/>
    <lineage>
        <taxon>Bacteria</taxon>
        <taxon>Bacillati</taxon>
        <taxon>Actinomycetota</taxon>
        <taxon>Actinomycetes</taxon>
        <taxon>Pseudonocardiales</taxon>
        <taxon>Pseudonocardiaceae</taxon>
        <taxon>Pseudonocardia</taxon>
    </lineage>
</organism>
<evidence type="ECO:0000256" key="2">
    <source>
        <dbReference type="ARBA" id="ARBA00023125"/>
    </source>
</evidence>
<dbReference type="PROSITE" id="PS50043">
    <property type="entry name" value="HTH_LUXR_2"/>
    <property type="match status" value="1"/>
</dbReference>
<dbReference type="RefSeq" id="WP_147108965.1">
    <property type="nucleotide sequence ID" value="NZ_BJVJ01000031.1"/>
</dbReference>
<evidence type="ECO:0000256" key="3">
    <source>
        <dbReference type="ARBA" id="ARBA00023163"/>
    </source>
</evidence>
<comment type="caution">
    <text evidence="5">The sequence shown here is derived from an EMBL/GenBank/DDBJ whole genome shotgun (WGS) entry which is preliminary data.</text>
</comment>
<name>A0A511DHP0_9PSEU</name>
<sequence length="225" mass="23837">MSGQGPIRGVVGGTRDRRADTARLLRRAVPSRTASLVTVQAGTGRCLVRTWTGDRAPVLVRVVVDRGVTATLTDALERGTAARVRWAAGSGRTLAVPLRLRDGRLDAWLLGRDEPDFGPDEVEHAALLAPGLLRRLAGDPPEPAVRAVRPPGQALTRREGQVLGLVALGLTADAIGRRLGISGRTVHKHLEHAYGKLGCADRLSAVLRARELGLVPADPPVRATG</sequence>
<evidence type="ECO:0000313" key="6">
    <source>
        <dbReference type="Proteomes" id="UP000321685"/>
    </source>
</evidence>
<accession>A0A511DHP0</accession>
<feature type="domain" description="HTH luxR-type" evidence="4">
    <location>
        <begin position="148"/>
        <end position="213"/>
    </location>
</feature>
<reference evidence="5 6" key="1">
    <citation type="submission" date="2019-07" db="EMBL/GenBank/DDBJ databases">
        <title>Whole genome shotgun sequence of Pseudonocardia sulfidoxydans NBRC 16205.</title>
        <authorList>
            <person name="Hosoyama A."/>
            <person name="Uohara A."/>
            <person name="Ohji S."/>
            <person name="Ichikawa N."/>
        </authorList>
    </citation>
    <scope>NUCLEOTIDE SEQUENCE [LARGE SCALE GENOMIC DNA]</scope>
    <source>
        <strain evidence="5 6">NBRC 16205</strain>
    </source>
</reference>
<keyword evidence="6" id="KW-1185">Reference proteome</keyword>
<dbReference type="InterPro" id="IPR036388">
    <property type="entry name" value="WH-like_DNA-bd_sf"/>
</dbReference>
<dbReference type="Pfam" id="PF00196">
    <property type="entry name" value="GerE"/>
    <property type="match status" value="1"/>
</dbReference>
<dbReference type="Proteomes" id="UP000321685">
    <property type="component" value="Unassembled WGS sequence"/>
</dbReference>
<evidence type="ECO:0000259" key="4">
    <source>
        <dbReference type="PROSITE" id="PS50043"/>
    </source>
</evidence>
<keyword evidence="2" id="KW-0238">DNA-binding</keyword>
<dbReference type="Gene3D" id="1.10.10.10">
    <property type="entry name" value="Winged helix-like DNA-binding domain superfamily/Winged helix DNA-binding domain"/>
    <property type="match status" value="1"/>
</dbReference>
<dbReference type="PANTHER" id="PTHR44688">
    <property type="entry name" value="DNA-BINDING TRANSCRIPTIONAL ACTIVATOR DEVR_DOSR"/>
    <property type="match status" value="1"/>
</dbReference>
<evidence type="ECO:0000313" key="5">
    <source>
        <dbReference type="EMBL" id="GEL24315.1"/>
    </source>
</evidence>
<gene>
    <name evidence="5" type="ORF">PSU4_32690</name>
</gene>